<dbReference type="EMBL" id="ML179064">
    <property type="protein sequence ID" value="THV03672.1"/>
    <property type="molecule type" value="Genomic_DNA"/>
</dbReference>
<protein>
    <submittedName>
        <fullName evidence="1">Uncharacterized protein</fullName>
    </submittedName>
</protein>
<evidence type="ECO:0000313" key="1">
    <source>
        <dbReference type="EMBL" id="THV03672.1"/>
    </source>
</evidence>
<dbReference type="Proteomes" id="UP000297245">
    <property type="component" value="Unassembled WGS sequence"/>
</dbReference>
<dbReference type="AlphaFoldDB" id="A0A4S8MLQ0"/>
<dbReference type="PANTHER" id="PTHR37848:SF1">
    <property type="entry name" value="SUN DOMAIN-CONTAINING PROTEIN"/>
    <property type="match status" value="1"/>
</dbReference>
<proteinExistence type="predicted"/>
<organism evidence="1 2">
    <name type="scientific">Dendrothele bispora (strain CBS 962.96)</name>
    <dbReference type="NCBI Taxonomy" id="1314807"/>
    <lineage>
        <taxon>Eukaryota</taxon>
        <taxon>Fungi</taxon>
        <taxon>Dikarya</taxon>
        <taxon>Basidiomycota</taxon>
        <taxon>Agaricomycotina</taxon>
        <taxon>Agaricomycetes</taxon>
        <taxon>Agaricomycetidae</taxon>
        <taxon>Agaricales</taxon>
        <taxon>Agaricales incertae sedis</taxon>
        <taxon>Dendrothele</taxon>
    </lineage>
</organism>
<accession>A0A4S8MLQ0</accession>
<gene>
    <name evidence="1" type="ORF">K435DRAFT_791560</name>
</gene>
<keyword evidence="2" id="KW-1185">Reference proteome</keyword>
<dbReference type="PANTHER" id="PTHR37848">
    <property type="entry name" value="EXPRESSED PROTEIN"/>
    <property type="match status" value="1"/>
</dbReference>
<reference evidence="1 2" key="1">
    <citation type="journal article" date="2019" name="Nat. Ecol. Evol.">
        <title>Megaphylogeny resolves global patterns of mushroom evolution.</title>
        <authorList>
            <person name="Varga T."/>
            <person name="Krizsan K."/>
            <person name="Foldi C."/>
            <person name="Dima B."/>
            <person name="Sanchez-Garcia M."/>
            <person name="Sanchez-Ramirez S."/>
            <person name="Szollosi G.J."/>
            <person name="Szarkandi J.G."/>
            <person name="Papp V."/>
            <person name="Albert L."/>
            <person name="Andreopoulos W."/>
            <person name="Angelini C."/>
            <person name="Antonin V."/>
            <person name="Barry K.W."/>
            <person name="Bougher N.L."/>
            <person name="Buchanan P."/>
            <person name="Buyck B."/>
            <person name="Bense V."/>
            <person name="Catcheside P."/>
            <person name="Chovatia M."/>
            <person name="Cooper J."/>
            <person name="Damon W."/>
            <person name="Desjardin D."/>
            <person name="Finy P."/>
            <person name="Geml J."/>
            <person name="Haridas S."/>
            <person name="Hughes K."/>
            <person name="Justo A."/>
            <person name="Karasinski D."/>
            <person name="Kautmanova I."/>
            <person name="Kiss B."/>
            <person name="Kocsube S."/>
            <person name="Kotiranta H."/>
            <person name="LaButti K.M."/>
            <person name="Lechner B.E."/>
            <person name="Liimatainen K."/>
            <person name="Lipzen A."/>
            <person name="Lukacs Z."/>
            <person name="Mihaltcheva S."/>
            <person name="Morgado L.N."/>
            <person name="Niskanen T."/>
            <person name="Noordeloos M.E."/>
            <person name="Ohm R.A."/>
            <person name="Ortiz-Santana B."/>
            <person name="Ovrebo C."/>
            <person name="Racz N."/>
            <person name="Riley R."/>
            <person name="Savchenko A."/>
            <person name="Shiryaev A."/>
            <person name="Soop K."/>
            <person name="Spirin V."/>
            <person name="Szebenyi C."/>
            <person name="Tomsovsky M."/>
            <person name="Tulloss R.E."/>
            <person name="Uehling J."/>
            <person name="Grigoriev I.V."/>
            <person name="Vagvolgyi C."/>
            <person name="Papp T."/>
            <person name="Martin F.M."/>
            <person name="Miettinen O."/>
            <person name="Hibbett D.S."/>
            <person name="Nagy L.G."/>
        </authorList>
    </citation>
    <scope>NUCLEOTIDE SEQUENCE [LARGE SCALE GENOMIC DNA]</scope>
    <source>
        <strain evidence="1 2">CBS 962.96</strain>
    </source>
</reference>
<sequence>MSLRRLRRSSRLTQNRAHSISGPISPCIIEYDQNYDEVPPPAFHEIDASPPNFTPYLAECKRIDIEDNIVSHDSHLNTDGEALYRFMIEQALTPPRVYLHCRGTHFEYGSEHGIVTDFDFLVSLNDHVHHKVDHWTVADDEPAYRGHDILEVEGNGGTRREARREEKKAWKSRWSDQIRRGLPPWIARSSSIQSSSDLPEFFHSTQLLSSSKTIREWADEYCACEDTLKEFCYQKVIYGWNLDLLSESLRQTISKYNPESDICVNIVFRGSKVSVRSNNRCARALSNVCMRDLLTVTLVYPVILAFKRLSPKLGARWEVCGGGYRLMQDKTNEAEKRWLGQWTPGILREVRMGNKSRRPI</sequence>
<dbReference type="OrthoDB" id="203796at2759"/>
<name>A0A4S8MLQ0_DENBC</name>
<evidence type="ECO:0000313" key="2">
    <source>
        <dbReference type="Proteomes" id="UP000297245"/>
    </source>
</evidence>